<name>A0A0B7FQQ2_THACB</name>
<evidence type="ECO:0000313" key="2">
    <source>
        <dbReference type="EMBL" id="CEL58477.1"/>
    </source>
</evidence>
<feature type="compositionally biased region" description="Polar residues" evidence="1">
    <location>
        <begin position="1"/>
        <end position="11"/>
    </location>
</feature>
<sequence>MMTSARASSTADAVALVGSQGPEAQLLHDENTAPASPHVIPLLIPAPPPSLQTTPLLGSLFGLQRFQQDDDIDG</sequence>
<feature type="region of interest" description="Disordered" evidence="1">
    <location>
        <begin position="1"/>
        <end position="39"/>
    </location>
</feature>
<dbReference type="EMBL" id="LN679130">
    <property type="protein sequence ID" value="CEL58477.1"/>
    <property type="molecule type" value="Genomic_DNA"/>
</dbReference>
<organism evidence="2 3">
    <name type="scientific">Thanatephorus cucumeris (strain AG1-IB / isolate 7/3/14)</name>
    <name type="common">Lettuce bottom rot fungus</name>
    <name type="synonym">Rhizoctonia solani</name>
    <dbReference type="NCBI Taxonomy" id="1108050"/>
    <lineage>
        <taxon>Eukaryota</taxon>
        <taxon>Fungi</taxon>
        <taxon>Dikarya</taxon>
        <taxon>Basidiomycota</taxon>
        <taxon>Agaricomycotina</taxon>
        <taxon>Agaricomycetes</taxon>
        <taxon>Cantharellales</taxon>
        <taxon>Ceratobasidiaceae</taxon>
        <taxon>Rhizoctonia</taxon>
        <taxon>Rhizoctonia solani AG-1</taxon>
    </lineage>
</organism>
<evidence type="ECO:0000313" key="3">
    <source>
        <dbReference type="Proteomes" id="UP000059188"/>
    </source>
</evidence>
<proteinExistence type="predicted"/>
<evidence type="ECO:0000256" key="1">
    <source>
        <dbReference type="SAM" id="MobiDB-lite"/>
    </source>
</evidence>
<reference evidence="2 3" key="1">
    <citation type="submission" date="2014-11" db="EMBL/GenBank/DDBJ databases">
        <authorList>
            <person name="Wibberg Daniel"/>
        </authorList>
    </citation>
    <scope>NUCLEOTIDE SEQUENCE [LARGE SCALE GENOMIC DNA]</scope>
    <source>
        <strain evidence="2">Rhizoctonia solani AG1-IB 7/3/14</strain>
    </source>
</reference>
<accession>A0A0B7FQQ2</accession>
<keyword evidence="3" id="KW-1185">Reference proteome</keyword>
<dbReference type="Proteomes" id="UP000059188">
    <property type="component" value="Unassembled WGS sequence"/>
</dbReference>
<protein>
    <submittedName>
        <fullName evidence="2">Uncharacterized protein</fullName>
    </submittedName>
</protein>
<gene>
    <name evidence="2" type="ORF">RSOLAG1IB_08567</name>
</gene>
<dbReference type="AlphaFoldDB" id="A0A0B7FQQ2"/>